<dbReference type="NCBIfam" id="TIGR01511">
    <property type="entry name" value="ATPase-IB1_Cu"/>
    <property type="match status" value="1"/>
</dbReference>
<dbReference type="InterPro" id="IPR008250">
    <property type="entry name" value="ATPase_P-typ_transduc_dom_A_sf"/>
</dbReference>
<dbReference type="GO" id="GO:0015086">
    <property type="term" value="F:cadmium ion transmembrane transporter activity"/>
    <property type="evidence" value="ECO:0007669"/>
    <property type="project" value="TreeGrafter"/>
</dbReference>
<dbReference type="CDD" id="cd00371">
    <property type="entry name" value="HMA"/>
    <property type="match status" value="1"/>
</dbReference>
<dbReference type="SFLD" id="SFLDS00003">
    <property type="entry name" value="Haloacid_Dehalogenase"/>
    <property type="match status" value="1"/>
</dbReference>
<dbReference type="InterPro" id="IPR044492">
    <property type="entry name" value="P_typ_ATPase_HD_dom"/>
</dbReference>
<gene>
    <name evidence="15" type="primary">cadA</name>
    <name evidence="15" type="ORF">KEU06_25510</name>
</gene>
<dbReference type="FunFam" id="3.30.70.100:FF:000001">
    <property type="entry name" value="ATPase copper transporting beta"/>
    <property type="match status" value="1"/>
</dbReference>
<dbReference type="InterPro" id="IPR051014">
    <property type="entry name" value="Cation_Transport_ATPase_IB"/>
</dbReference>
<keyword evidence="3" id="KW-0813">Transport</keyword>
<evidence type="ECO:0000256" key="3">
    <source>
        <dbReference type="ARBA" id="ARBA00022448"/>
    </source>
</evidence>
<evidence type="ECO:0000256" key="5">
    <source>
        <dbReference type="ARBA" id="ARBA00022723"/>
    </source>
</evidence>
<dbReference type="Pfam" id="PF00702">
    <property type="entry name" value="Hydrolase"/>
    <property type="match status" value="1"/>
</dbReference>
<evidence type="ECO:0000256" key="10">
    <source>
        <dbReference type="ARBA" id="ARBA00023136"/>
    </source>
</evidence>
<dbReference type="GO" id="GO:0005886">
    <property type="term" value="C:plasma membrane"/>
    <property type="evidence" value="ECO:0007669"/>
    <property type="project" value="UniProtKB-SubCell"/>
</dbReference>
<feature type="transmembrane region" description="Helical" evidence="13">
    <location>
        <begin position="321"/>
        <end position="341"/>
    </location>
</feature>
<dbReference type="EC" id="7.2.2.12" evidence="11"/>
<dbReference type="GO" id="GO:0016887">
    <property type="term" value="F:ATP hydrolysis activity"/>
    <property type="evidence" value="ECO:0007669"/>
    <property type="project" value="InterPro"/>
</dbReference>
<dbReference type="GO" id="GO:0016463">
    <property type="term" value="F:P-type zinc transporter activity"/>
    <property type="evidence" value="ECO:0007669"/>
    <property type="project" value="UniProtKB-EC"/>
</dbReference>
<dbReference type="InterPro" id="IPR036163">
    <property type="entry name" value="HMA_dom_sf"/>
</dbReference>
<dbReference type="InterPro" id="IPR027256">
    <property type="entry name" value="P-typ_ATPase_IB"/>
</dbReference>
<dbReference type="InterPro" id="IPR023298">
    <property type="entry name" value="ATPase_P-typ_TM_dom_sf"/>
</dbReference>
<dbReference type="NCBIfam" id="TIGR01512">
    <property type="entry name" value="ATPase-IB2_Cd"/>
    <property type="match status" value="1"/>
</dbReference>
<dbReference type="PANTHER" id="PTHR48085">
    <property type="entry name" value="CADMIUM/ZINC-TRANSPORTING ATPASE HMA2-RELATED"/>
    <property type="match status" value="1"/>
</dbReference>
<dbReference type="FunFam" id="2.70.150.10:FF:000002">
    <property type="entry name" value="Copper-transporting ATPase 1, putative"/>
    <property type="match status" value="1"/>
</dbReference>
<dbReference type="NCBIfam" id="TIGR01525">
    <property type="entry name" value="ATPase-IB_hvy"/>
    <property type="match status" value="1"/>
</dbReference>
<keyword evidence="13" id="KW-1003">Cell membrane</keyword>
<dbReference type="GO" id="GO:0046872">
    <property type="term" value="F:metal ion binding"/>
    <property type="evidence" value="ECO:0007669"/>
    <property type="project" value="UniProtKB-KW"/>
</dbReference>
<dbReference type="NCBIfam" id="TIGR01494">
    <property type="entry name" value="ATPase_P-type"/>
    <property type="match status" value="1"/>
</dbReference>
<feature type="transmembrane region" description="Helical" evidence="13">
    <location>
        <begin position="353"/>
        <end position="378"/>
    </location>
</feature>
<keyword evidence="16" id="KW-1185">Reference proteome</keyword>
<comment type="similarity">
    <text evidence="2 13">Belongs to the cation transport ATPase (P-type) (TC 3.A.3) family. Type IB subfamily.</text>
</comment>
<protein>
    <recommendedName>
        <fullName evidence="11">P-type Zn(2+) transporter</fullName>
        <ecNumber evidence="11">7.2.2.12</ecNumber>
    </recommendedName>
</protein>
<evidence type="ECO:0000256" key="1">
    <source>
        <dbReference type="ARBA" id="ARBA00004141"/>
    </source>
</evidence>
<evidence type="ECO:0000256" key="4">
    <source>
        <dbReference type="ARBA" id="ARBA00022692"/>
    </source>
</evidence>
<evidence type="ECO:0000256" key="9">
    <source>
        <dbReference type="ARBA" id="ARBA00022989"/>
    </source>
</evidence>
<dbReference type="Pfam" id="PF00403">
    <property type="entry name" value="HMA"/>
    <property type="match status" value="1"/>
</dbReference>
<dbReference type="Gene3D" id="3.40.50.1000">
    <property type="entry name" value="HAD superfamily/HAD-like"/>
    <property type="match status" value="1"/>
</dbReference>
<evidence type="ECO:0000259" key="14">
    <source>
        <dbReference type="PROSITE" id="PS50846"/>
    </source>
</evidence>
<dbReference type="PRINTS" id="PR00941">
    <property type="entry name" value="CDATPASE"/>
</dbReference>
<evidence type="ECO:0000313" key="15">
    <source>
        <dbReference type="EMBL" id="MBS3651967.1"/>
    </source>
</evidence>
<evidence type="ECO:0000313" key="16">
    <source>
        <dbReference type="Proteomes" id="UP000680348"/>
    </source>
</evidence>
<dbReference type="InterPro" id="IPR023214">
    <property type="entry name" value="HAD_sf"/>
</dbReference>
<keyword evidence="10 13" id="KW-0472">Membrane</keyword>
<keyword evidence="7 13" id="KW-0067">ATP-binding</keyword>
<dbReference type="InterPro" id="IPR059000">
    <property type="entry name" value="ATPase_P-type_domA"/>
</dbReference>
<dbReference type="InterPro" id="IPR036412">
    <property type="entry name" value="HAD-like_sf"/>
</dbReference>
<dbReference type="PROSITE" id="PS00154">
    <property type="entry name" value="ATPASE_E1_E2"/>
    <property type="match status" value="1"/>
</dbReference>
<dbReference type="SUPFAM" id="SSF81653">
    <property type="entry name" value="Calcium ATPase, transduction domain A"/>
    <property type="match status" value="1"/>
</dbReference>
<dbReference type="Gene3D" id="3.40.1110.10">
    <property type="entry name" value="Calcium-transporting ATPase, cytoplasmic domain N"/>
    <property type="match status" value="1"/>
</dbReference>
<sequence>MAAASQLKLQIEGMDCASCAMKIETAMQRLPGVSDVNVSYQAGTLTLQVDEDRTQRRVIEDKVRALGYQPVGQVPKTTSALPTKRTREPWWRGTKARLVFVTGALFAAAFVAAWALPQWDIWLFAAAALVSVVPFARRAIAGALEGSPFSIETLMSVAALGAVAIGEAEEAAVVIFLFAVGELLETVAAGRARAGIEALIDLVPRTALRMTSGSTETVSVEDLAIDDRVVVRPGDRIPSDGVVEEGSSEVNEAPVTGESVPVLKEAGAKVYAGSINANGELRVRITHVAADNTIARIIHMVEEAQESKAPTARMIDRFSRLYTPGAMAVAALIIVVPPIFFGGDWMTWIYRGLATLLIACPCALVISTPAAIASGLAAGARHGLLIKGGAALETLGKVATVAFDKTGTLTRGHPKVTDVVAVVGAEDDVLAKAAAVERNVSHPLGVAIVEAAKERALELPATFGGGIAVPGKAVTARLKSGFASVGSPRHAAEETEVPADVRDRIEALEGEGKTVVVLMAGKTVEGLIALRDEPRDDAAEGVRRLKDRGVAVVMLSGDNQRTANAIAAGLGVEARGELLPDAKLAEIGRLKEAGPIAMVGDGINDAPALAAASVGIAMGGGTDVALETADAALLRDRVEGVADLVALSQATLGNIWQNVALALGLKAVFLATTLFGVTTLWMAILADTGATVLVTANALRLLAYRPSK</sequence>
<dbReference type="GO" id="GO:0005524">
    <property type="term" value="F:ATP binding"/>
    <property type="evidence" value="ECO:0007669"/>
    <property type="project" value="UniProtKB-UniRule"/>
</dbReference>
<comment type="catalytic activity">
    <reaction evidence="12">
        <text>Zn(2+)(in) + ATP + H2O = Zn(2+)(out) + ADP + phosphate + H(+)</text>
        <dbReference type="Rhea" id="RHEA:20621"/>
        <dbReference type="ChEBI" id="CHEBI:15377"/>
        <dbReference type="ChEBI" id="CHEBI:15378"/>
        <dbReference type="ChEBI" id="CHEBI:29105"/>
        <dbReference type="ChEBI" id="CHEBI:30616"/>
        <dbReference type="ChEBI" id="CHEBI:43474"/>
        <dbReference type="ChEBI" id="CHEBI:456216"/>
        <dbReference type="EC" id="7.2.2.12"/>
    </reaction>
</comment>
<dbReference type="InterPro" id="IPR006121">
    <property type="entry name" value="HMA_dom"/>
</dbReference>
<dbReference type="InterPro" id="IPR023299">
    <property type="entry name" value="ATPase_P-typ_cyto_dom_N"/>
</dbReference>
<dbReference type="RefSeq" id="WP_188257513.1">
    <property type="nucleotide sequence ID" value="NZ_JABVCF010000017.1"/>
</dbReference>
<dbReference type="SUPFAM" id="SSF81665">
    <property type="entry name" value="Calcium ATPase, transmembrane domain M"/>
    <property type="match status" value="1"/>
</dbReference>
<dbReference type="SFLD" id="SFLDF00027">
    <property type="entry name" value="p-type_atpase"/>
    <property type="match status" value="1"/>
</dbReference>
<dbReference type="EMBL" id="JAGWCR010000017">
    <property type="protein sequence ID" value="MBS3651967.1"/>
    <property type="molecule type" value="Genomic_DNA"/>
</dbReference>
<comment type="caution">
    <text evidence="15">The sequence shown here is derived from an EMBL/GenBank/DDBJ whole genome shotgun (WGS) entry which is preliminary data.</text>
</comment>
<feature type="transmembrane region" description="Helical" evidence="13">
    <location>
        <begin position="655"/>
        <end position="675"/>
    </location>
</feature>
<dbReference type="Gene3D" id="2.70.150.10">
    <property type="entry name" value="Calcium-transporting ATPase, cytoplasmic transduction domain A"/>
    <property type="match status" value="1"/>
</dbReference>
<dbReference type="AlphaFoldDB" id="A0A942E2X0"/>
<dbReference type="Proteomes" id="UP000680348">
    <property type="component" value="Unassembled WGS sequence"/>
</dbReference>
<proteinExistence type="inferred from homology"/>
<dbReference type="PANTHER" id="PTHR48085:SF5">
    <property type="entry name" value="CADMIUM_ZINC-TRANSPORTING ATPASE HMA4-RELATED"/>
    <property type="match status" value="1"/>
</dbReference>
<name>A0A942E2X0_9HYPH</name>
<accession>A0A942E2X0</accession>
<keyword evidence="5 13" id="KW-0479">Metal-binding</keyword>
<evidence type="ECO:0000256" key="13">
    <source>
        <dbReference type="RuleBase" id="RU362081"/>
    </source>
</evidence>
<dbReference type="InterPro" id="IPR001757">
    <property type="entry name" value="P_typ_ATPase"/>
</dbReference>
<reference evidence="15" key="1">
    <citation type="submission" date="2021-04" db="EMBL/GenBank/DDBJ databases">
        <title>Pseudaminobacter soli sp. nov., isolated from paddy soil contaminated by heavy metals.</title>
        <authorList>
            <person name="Zhang K."/>
        </authorList>
    </citation>
    <scope>NUCLEOTIDE SEQUENCE</scope>
    <source>
        <strain evidence="15">19-2017</strain>
    </source>
</reference>
<dbReference type="PROSITE" id="PS50846">
    <property type="entry name" value="HMA_2"/>
    <property type="match status" value="1"/>
</dbReference>
<evidence type="ECO:0000256" key="12">
    <source>
        <dbReference type="ARBA" id="ARBA00047308"/>
    </source>
</evidence>
<feature type="domain" description="HMA" evidence="14">
    <location>
        <begin position="5"/>
        <end position="71"/>
    </location>
</feature>
<keyword evidence="4 13" id="KW-0812">Transmembrane</keyword>
<evidence type="ECO:0000256" key="11">
    <source>
        <dbReference type="ARBA" id="ARBA00039097"/>
    </source>
</evidence>
<evidence type="ECO:0000256" key="6">
    <source>
        <dbReference type="ARBA" id="ARBA00022741"/>
    </source>
</evidence>
<dbReference type="SUPFAM" id="SSF56784">
    <property type="entry name" value="HAD-like"/>
    <property type="match status" value="1"/>
</dbReference>
<dbReference type="SFLD" id="SFLDG00002">
    <property type="entry name" value="C1.7:_P-type_atpase_like"/>
    <property type="match status" value="1"/>
</dbReference>
<keyword evidence="8" id="KW-1278">Translocase</keyword>
<feature type="transmembrane region" description="Helical" evidence="13">
    <location>
        <begin position="96"/>
        <end position="115"/>
    </location>
</feature>
<evidence type="ECO:0000256" key="7">
    <source>
        <dbReference type="ARBA" id="ARBA00022840"/>
    </source>
</evidence>
<keyword evidence="9 13" id="KW-1133">Transmembrane helix</keyword>
<dbReference type="InterPro" id="IPR018303">
    <property type="entry name" value="ATPase_P-typ_P_site"/>
</dbReference>
<comment type="subcellular location">
    <subcellularLocation>
        <location evidence="13">Cell membrane</location>
    </subcellularLocation>
    <subcellularLocation>
        <location evidence="1">Membrane</location>
        <topology evidence="1">Multi-pass membrane protein</topology>
    </subcellularLocation>
</comment>
<keyword evidence="6 13" id="KW-0547">Nucleotide-binding</keyword>
<organism evidence="15 16">
    <name type="scientific">Pseudaminobacter soli</name>
    <name type="common">ex Zhang et al. 2022</name>
    <dbReference type="NCBI Taxonomy" id="2831468"/>
    <lineage>
        <taxon>Bacteria</taxon>
        <taxon>Pseudomonadati</taxon>
        <taxon>Pseudomonadota</taxon>
        <taxon>Alphaproteobacteria</taxon>
        <taxon>Hyphomicrobiales</taxon>
        <taxon>Phyllobacteriaceae</taxon>
        <taxon>Pseudaminobacter</taxon>
    </lineage>
</organism>
<dbReference type="PRINTS" id="PR00119">
    <property type="entry name" value="CATATPASE"/>
</dbReference>
<feature type="transmembrane region" description="Helical" evidence="13">
    <location>
        <begin position="121"/>
        <end position="140"/>
    </location>
</feature>
<dbReference type="Gene3D" id="3.30.70.100">
    <property type="match status" value="1"/>
</dbReference>
<dbReference type="Pfam" id="PF00122">
    <property type="entry name" value="E1-E2_ATPase"/>
    <property type="match status" value="1"/>
</dbReference>
<dbReference type="SUPFAM" id="SSF55008">
    <property type="entry name" value="HMA, heavy metal-associated domain"/>
    <property type="match status" value="1"/>
</dbReference>
<evidence type="ECO:0000256" key="8">
    <source>
        <dbReference type="ARBA" id="ARBA00022967"/>
    </source>
</evidence>
<evidence type="ECO:0000256" key="2">
    <source>
        <dbReference type="ARBA" id="ARBA00006024"/>
    </source>
</evidence>